<evidence type="ECO:0000256" key="6">
    <source>
        <dbReference type="SAM" id="MobiDB-lite"/>
    </source>
</evidence>
<feature type="non-terminal residue" evidence="7">
    <location>
        <position position="254"/>
    </location>
</feature>
<comment type="caution">
    <text evidence="7">The sequence shown here is derived from an EMBL/GenBank/DDBJ whole genome shotgun (WGS) entry which is preliminary data.</text>
</comment>
<accession>A0A9P6MGM9</accession>
<dbReference type="AlphaFoldDB" id="A0A9P6MGM9"/>
<evidence type="ECO:0000313" key="7">
    <source>
        <dbReference type="EMBL" id="KAF9998543.1"/>
    </source>
</evidence>
<keyword evidence="5" id="KW-0539">Nucleus</keyword>
<dbReference type="PANTHER" id="PTHR15660:SF1">
    <property type="entry name" value="BRISC AND BRCA1-A COMPLEX MEMBER 1"/>
    <property type="match status" value="1"/>
</dbReference>
<dbReference type="Proteomes" id="UP000749646">
    <property type="component" value="Unassembled WGS sequence"/>
</dbReference>
<evidence type="ECO:0000256" key="3">
    <source>
        <dbReference type="ARBA" id="ARBA00022763"/>
    </source>
</evidence>
<keyword evidence="3" id="KW-0227">DNA damage</keyword>
<gene>
    <name evidence="7" type="primary">BABAM1</name>
    <name evidence="7" type="ORF">BGZ65_005960</name>
</gene>
<evidence type="ECO:0000256" key="5">
    <source>
        <dbReference type="ARBA" id="ARBA00023242"/>
    </source>
</evidence>
<dbReference type="GO" id="GO:0006302">
    <property type="term" value="P:double-strand break repair"/>
    <property type="evidence" value="ECO:0007669"/>
    <property type="project" value="TreeGrafter"/>
</dbReference>
<comment type="subcellular location">
    <subcellularLocation>
        <location evidence="1">Nucleus</location>
    </subcellularLocation>
</comment>
<organism evidence="7 8">
    <name type="scientific">Modicella reniformis</name>
    <dbReference type="NCBI Taxonomy" id="1440133"/>
    <lineage>
        <taxon>Eukaryota</taxon>
        <taxon>Fungi</taxon>
        <taxon>Fungi incertae sedis</taxon>
        <taxon>Mucoromycota</taxon>
        <taxon>Mortierellomycotina</taxon>
        <taxon>Mortierellomycetes</taxon>
        <taxon>Mortierellales</taxon>
        <taxon>Mortierellaceae</taxon>
        <taxon>Modicella</taxon>
    </lineage>
</organism>
<keyword evidence="2" id="KW-0963">Cytoplasm</keyword>
<feature type="region of interest" description="Disordered" evidence="6">
    <location>
        <begin position="129"/>
        <end position="254"/>
    </location>
</feature>
<dbReference type="GO" id="GO:0045739">
    <property type="term" value="P:positive regulation of DNA repair"/>
    <property type="evidence" value="ECO:0007669"/>
    <property type="project" value="InterPro"/>
</dbReference>
<name>A0A9P6MGM9_9FUNG</name>
<keyword evidence="4" id="KW-0234">DNA repair</keyword>
<protein>
    <submittedName>
        <fullName evidence="7">Component of the BRCA1-A complex</fullName>
    </submittedName>
</protein>
<evidence type="ECO:0000256" key="2">
    <source>
        <dbReference type="ARBA" id="ARBA00022490"/>
    </source>
</evidence>
<dbReference type="GO" id="GO:0070552">
    <property type="term" value="C:BRISC complex"/>
    <property type="evidence" value="ECO:0007669"/>
    <property type="project" value="InterPro"/>
</dbReference>
<evidence type="ECO:0000256" key="1">
    <source>
        <dbReference type="ARBA" id="ARBA00004123"/>
    </source>
</evidence>
<sequence length="254" mass="28454">HADLEDDDGSTIRVIMFYTRSDVLPSLPDREILNALYSSGRFYYDCVYVHQKAAEVSGLLKPQHVYDRLTEIEDQRAPGYYFELTKVLKKFCTAMSELLAHPRVRPIQDEASWKMKPPPSVRRMEEKVLQQEQHHLQQQTYSAASPKRSEIPIAYRNSDMGNINISNSKSTDIFGNPKRTSTSTSLVPMRTGSPSFMSSTERERERANSSRIKIEAQQYTGSGSPGGSMESHRNNRGGSTGSGSGTGLDDAILI</sequence>
<feature type="compositionally biased region" description="Basic and acidic residues" evidence="6">
    <location>
        <begin position="200"/>
        <end position="214"/>
    </location>
</feature>
<keyword evidence="8" id="KW-1185">Reference proteome</keyword>
<evidence type="ECO:0000256" key="4">
    <source>
        <dbReference type="ARBA" id="ARBA00023204"/>
    </source>
</evidence>
<dbReference type="GO" id="GO:0016604">
    <property type="term" value="C:nuclear body"/>
    <property type="evidence" value="ECO:0007669"/>
    <property type="project" value="TreeGrafter"/>
</dbReference>
<dbReference type="InterPro" id="IPR026126">
    <property type="entry name" value="BABAM1"/>
</dbReference>
<proteinExistence type="predicted"/>
<dbReference type="PANTHER" id="PTHR15660">
    <property type="entry name" value="BRISC AND BRCA1-A COMPLEX MEMBER 1"/>
    <property type="match status" value="1"/>
</dbReference>
<evidence type="ECO:0000313" key="8">
    <source>
        <dbReference type="Proteomes" id="UP000749646"/>
    </source>
</evidence>
<feature type="compositionally biased region" description="Polar residues" evidence="6">
    <location>
        <begin position="159"/>
        <end position="199"/>
    </location>
</feature>
<reference evidence="7" key="1">
    <citation type="journal article" date="2020" name="Fungal Divers.">
        <title>Resolving the Mortierellaceae phylogeny through synthesis of multi-gene phylogenetics and phylogenomics.</title>
        <authorList>
            <person name="Vandepol N."/>
            <person name="Liber J."/>
            <person name="Desiro A."/>
            <person name="Na H."/>
            <person name="Kennedy M."/>
            <person name="Barry K."/>
            <person name="Grigoriev I.V."/>
            <person name="Miller A.N."/>
            <person name="O'Donnell K."/>
            <person name="Stajich J.E."/>
            <person name="Bonito G."/>
        </authorList>
    </citation>
    <scope>NUCLEOTIDE SEQUENCE</scope>
    <source>
        <strain evidence="7">MES-2147</strain>
    </source>
</reference>
<dbReference type="GO" id="GO:0007095">
    <property type="term" value="P:mitotic G2 DNA damage checkpoint signaling"/>
    <property type="evidence" value="ECO:0007669"/>
    <property type="project" value="TreeGrafter"/>
</dbReference>
<dbReference type="EMBL" id="JAAAHW010000845">
    <property type="protein sequence ID" value="KAF9998543.1"/>
    <property type="molecule type" value="Genomic_DNA"/>
</dbReference>
<dbReference type="OrthoDB" id="547311at2759"/>